<evidence type="ECO:0000313" key="2">
    <source>
        <dbReference type="Proteomes" id="UP000288227"/>
    </source>
</evidence>
<organism evidence="1 2">
    <name type="scientific">Chryseotalea sanaruensis</name>
    <dbReference type="NCBI Taxonomy" id="2482724"/>
    <lineage>
        <taxon>Bacteria</taxon>
        <taxon>Pseudomonadati</taxon>
        <taxon>Bacteroidota</taxon>
        <taxon>Cytophagia</taxon>
        <taxon>Cytophagales</taxon>
        <taxon>Chryseotaleaceae</taxon>
        <taxon>Chryseotalea</taxon>
    </lineage>
</organism>
<dbReference type="RefSeq" id="WP_127121184.1">
    <property type="nucleotide sequence ID" value="NZ_BHXQ01000001.1"/>
</dbReference>
<gene>
    <name evidence="1" type="ORF">SanaruYs_07820</name>
</gene>
<comment type="caution">
    <text evidence="1">The sequence shown here is derived from an EMBL/GenBank/DDBJ whole genome shotgun (WGS) entry which is preliminary data.</text>
</comment>
<protein>
    <submittedName>
        <fullName evidence="1">Uncharacterized protein</fullName>
    </submittedName>
</protein>
<accession>A0A401U6R0</accession>
<dbReference type="AlphaFoldDB" id="A0A401U6R0"/>
<proteinExistence type="predicted"/>
<reference evidence="1 2" key="1">
    <citation type="submission" date="2018-11" db="EMBL/GenBank/DDBJ databases">
        <title>Chryseotalea sanarue gen. nov., sp., nov., a member of the family Cytophagaceae, isolated from a brackish lake in Hamamatsu Japan.</title>
        <authorList>
            <person name="Maejima Y."/>
            <person name="Iino T."/>
            <person name="Muraguchi Y."/>
            <person name="Fukuda K."/>
            <person name="Ohkuma M."/>
            <person name="Moriuchi R."/>
            <person name="Dohra H."/>
            <person name="Kimbara K."/>
            <person name="Shintani M."/>
        </authorList>
    </citation>
    <scope>NUCLEOTIDE SEQUENCE [LARGE SCALE GENOMIC DNA]</scope>
    <source>
        <strain evidence="1 2">Ys</strain>
    </source>
</reference>
<sequence>MDIKALDKALAELTKRKEELAAVDYNNPKYDEMEDALHDLEDDFQEQFGAKLEEILQDVHDEFCSDNDVLMPVAYLGKGVVVDADDYPGKDTKLVLAANPPRIILTVGQEKQETIWTAK</sequence>
<name>A0A401U6R0_9BACT</name>
<keyword evidence="2" id="KW-1185">Reference proteome</keyword>
<evidence type="ECO:0000313" key="1">
    <source>
        <dbReference type="EMBL" id="GCC50567.1"/>
    </source>
</evidence>
<dbReference type="EMBL" id="BHXQ01000001">
    <property type="protein sequence ID" value="GCC50567.1"/>
    <property type="molecule type" value="Genomic_DNA"/>
</dbReference>
<dbReference type="OrthoDB" id="883158at2"/>
<dbReference type="Proteomes" id="UP000288227">
    <property type="component" value="Unassembled WGS sequence"/>
</dbReference>